<organismHost>
    <name type="scientific">Macaca fascicularis</name>
    <name type="common">Crab-eating macaque</name>
    <name type="synonym">Cynomolgus monkey</name>
    <dbReference type="NCBI Taxonomy" id="9541"/>
</organismHost>
<keyword evidence="2" id="KW-1133">Transmembrane helix</keyword>
<sequence>MEPPRPPDADSLLSDATSVIPLTPPAQGAEAYYTESDDETAADFLMRMGRQQTALRRRRRRTRAAGFVAGFVLVALISGGLGALVCWLALR</sequence>
<dbReference type="EMBL" id="AB232134">
    <property type="protein sequence ID" value="BAE79612.1"/>
    <property type="molecule type" value="Genomic_DNA"/>
</dbReference>
<evidence type="ECO:0000256" key="2">
    <source>
        <dbReference type="SAM" id="Phobius"/>
    </source>
</evidence>
<dbReference type="Pfam" id="PF06072">
    <property type="entry name" value="Herpes_US9"/>
    <property type="match status" value="1"/>
</dbReference>
<reference evidence="4" key="1">
    <citation type="submission" date="2005-08" db="EMBL/GenBank/DDBJ databases">
        <title>Genomic differences of CeHV-16.</title>
        <authorList>
            <person name="Rogers K.M."/>
            <person name="Ohsawa K."/>
            <person name="Eberle R."/>
        </authorList>
    </citation>
    <scope>NUCLEOTIDE SEQUENCE</scope>
    <source>
        <strain evidence="4">OU1-76</strain>
    </source>
</reference>
<dbReference type="EMBL" id="KF908240">
    <property type="protein sequence ID" value="AHM96118.1"/>
    <property type="molecule type" value="Genomic_DNA"/>
</dbReference>
<evidence type="ECO:0000313" key="3">
    <source>
        <dbReference type="EMBL" id="AHM96118.1"/>
    </source>
</evidence>
<keyword evidence="2" id="KW-0472">Membrane</keyword>
<name>Q2HWW7_CHV16</name>
<reference evidence="3" key="2">
    <citation type="journal article" date="2014" name="Virology">
        <title>A single viral gene determines lethal cross-species neurovirulence of baboon herpesvirus HVP2.</title>
        <authorList>
            <person name="Black D."/>
            <person name="Ohsawa K."/>
            <person name="Tyler S."/>
            <person name="Maxwell L."/>
            <person name="Eberle R."/>
        </authorList>
    </citation>
    <scope>NUCLEOTIDE SEQUENCE</scope>
    <source>
        <strain evidence="3">OU1-76</strain>
    </source>
</reference>
<dbReference type="GO" id="GO:0075733">
    <property type="term" value="P:intracellular transport of virus"/>
    <property type="evidence" value="ECO:0007669"/>
    <property type="project" value="InterPro"/>
</dbReference>
<accession>Q2HWW7</accession>
<gene>
    <name evidence="4" type="primary">US9</name>
</gene>
<keyword evidence="2" id="KW-0812">Transmembrane</keyword>
<feature type="transmembrane region" description="Helical" evidence="2">
    <location>
        <begin position="64"/>
        <end position="90"/>
    </location>
</feature>
<organism evidence="4">
    <name type="scientific">Cercopithecine herpesvirus 16</name>
    <name type="common">CeHV-16</name>
    <name type="synonym">Herpesvirus papio 2</name>
    <dbReference type="NCBI Taxonomy" id="340907"/>
    <lineage>
        <taxon>Viruses</taxon>
        <taxon>Duplodnaviria</taxon>
        <taxon>Heunggongvirae</taxon>
        <taxon>Peploviricota</taxon>
        <taxon>Herviviricetes</taxon>
        <taxon>Herpesvirales</taxon>
        <taxon>Orthoherpesviridae</taxon>
        <taxon>Alphaherpesvirinae</taxon>
        <taxon>Simplexvirus</taxon>
        <taxon>Simplexvirus papiinealpha2</taxon>
    </lineage>
</organism>
<proteinExistence type="inferred from homology"/>
<comment type="similarity">
    <text evidence="1">Belongs to the alphaherpesvirinae envelope protein US9 family.</text>
</comment>
<dbReference type="GO" id="GO:0043657">
    <property type="term" value="C:host cell"/>
    <property type="evidence" value="ECO:0007669"/>
    <property type="project" value="GOC"/>
</dbReference>
<protein>
    <submittedName>
        <fullName evidence="3">Membrane protein US9</fullName>
    </submittedName>
    <submittedName>
        <fullName evidence="4">Tegument protein</fullName>
    </submittedName>
</protein>
<organismHost>
    <name type="scientific">Macaca leonina</name>
    <name type="common">Northern pig-tailed macaque</name>
    <name type="synonym">Macaca nemestrina leonina</name>
    <dbReference type="NCBI Taxonomy" id="90387"/>
</organismHost>
<evidence type="ECO:0000313" key="4">
    <source>
        <dbReference type="EMBL" id="BAE79612.1"/>
    </source>
</evidence>
<organismHost>
    <name type="scientific">Homo sapiens</name>
    <name type="common">Human</name>
    <dbReference type="NCBI Taxonomy" id="9606"/>
</organismHost>
<organismHost>
    <name type="scientific">Macaca nemestrina</name>
    <name type="common">Pig-tailed macaque</name>
    <dbReference type="NCBI Taxonomy" id="9545"/>
</organismHost>
<dbReference type="InterPro" id="IPR009278">
    <property type="entry name" value="Herpes_US9"/>
</dbReference>
<evidence type="ECO:0000256" key="1">
    <source>
        <dbReference type="ARBA" id="ARBA00005410"/>
    </source>
</evidence>
<organismHost>
    <name type="scientific">Macaca mulatta</name>
    <name type="common">Rhesus macaque</name>
    <dbReference type="NCBI Taxonomy" id="9544"/>
</organismHost>